<protein>
    <submittedName>
        <fullName evidence="1">Uncharacterized protein</fullName>
    </submittedName>
</protein>
<dbReference type="AlphaFoldDB" id="A0A5J4VBC7"/>
<organism evidence="1 2">
    <name type="scientific">Streblomastix strix</name>
    <dbReference type="NCBI Taxonomy" id="222440"/>
    <lineage>
        <taxon>Eukaryota</taxon>
        <taxon>Metamonada</taxon>
        <taxon>Preaxostyla</taxon>
        <taxon>Oxymonadida</taxon>
        <taxon>Streblomastigidae</taxon>
        <taxon>Streblomastix</taxon>
    </lineage>
</organism>
<sequence>MALRTIRKVQTYKVNALLILPKWESQPCIPVLRQLPIQKTWNLVPMQNILQPGLGIIQSYSLLPTGGLEAHLILWQNKKLDQATCPLYEPGSDFLFNSNKVILMPIEIPCKDPLIKATLKALDKQSPEKPRKKRYTDPEPVLNWLEQQQLLELNDKQILQRLSVQFILLHAFRFADCERMKWTDIEIEDDSFTIRVPAKSDLTIMKETTITRNTTRKGVCTLQTIENWQSKNTAGN</sequence>
<proteinExistence type="predicted"/>
<gene>
    <name evidence="1" type="ORF">EZS28_024616</name>
</gene>
<dbReference type="Proteomes" id="UP000324800">
    <property type="component" value="Unassembled WGS sequence"/>
</dbReference>
<evidence type="ECO:0000313" key="2">
    <source>
        <dbReference type="Proteomes" id="UP000324800"/>
    </source>
</evidence>
<accession>A0A5J4VBC7</accession>
<reference evidence="1 2" key="1">
    <citation type="submission" date="2019-03" db="EMBL/GenBank/DDBJ databases">
        <title>Single cell metagenomics reveals metabolic interactions within the superorganism composed of flagellate Streblomastix strix and complex community of Bacteroidetes bacteria on its surface.</title>
        <authorList>
            <person name="Treitli S.C."/>
            <person name="Kolisko M."/>
            <person name="Husnik F."/>
            <person name="Keeling P."/>
            <person name="Hampl V."/>
        </authorList>
    </citation>
    <scope>NUCLEOTIDE SEQUENCE [LARGE SCALE GENOMIC DNA]</scope>
    <source>
        <strain evidence="1">ST1C</strain>
    </source>
</reference>
<comment type="caution">
    <text evidence="1">The sequence shown here is derived from an EMBL/GenBank/DDBJ whole genome shotgun (WGS) entry which is preliminary data.</text>
</comment>
<evidence type="ECO:0000313" key="1">
    <source>
        <dbReference type="EMBL" id="KAA6379856.1"/>
    </source>
</evidence>
<name>A0A5J4VBC7_9EUKA</name>
<dbReference type="EMBL" id="SNRW01008231">
    <property type="protein sequence ID" value="KAA6379856.1"/>
    <property type="molecule type" value="Genomic_DNA"/>
</dbReference>